<protein>
    <submittedName>
        <fullName evidence="3">FAD-dependent oxidoreductase</fullName>
    </submittedName>
</protein>
<proteinExistence type="predicted"/>
<reference evidence="3" key="1">
    <citation type="submission" date="2018-03" db="EMBL/GenBank/DDBJ databases">
        <authorList>
            <person name="Nunes O.C."/>
            <person name="Lopes A.R."/>
            <person name="Froufe H."/>
            <person name="Munoz-Merida A."/>
            <person name="Barroso C."/>
            <person name="Egas C."/>
        </authorList>
    </citation>
    <scope>NUCLEOTIDE SEQUENCE</scope>
    <source>
        <strain evidence="3">ON4</strain>
    </source>
</reference>
<feature type="compositionally biased region" description="Gly residues" evidence="1">
    <location>
        <begin position="209"/>
        <end position="237"/>
    </location>
</feature>
<name>A0ABT7C829_9MICO</name>
<evidence type="ECO:0000313" key="3">
    <source>
        <dbReference type="EMBL" id="MDJ1370887.1"/>
    </source>
</evidence>
<evidence type="ECO:0000259" key="2">
    <source>
        <dbReference type="Pfam" id="PF01266"/>
    </source>
</evidence>
<dbReference type="PANTHER" id="PTHR13847">
    <property type="entry name" value="SARCOSINE DEHYDROGENASE-RELATED"/>
    <property type="match status" value="1"/>
</dbReference>
<feature type="domain" description="FAD dependent oxidoreductase" evidence="2">
    <location>
        <begin position="24"/>
        <end position="425"/>
    </location>
</feature>
<organism evidence="3 4">
    <name type="scientific">Gulosibacter molinativorax</name>
    <dbReference type="NCBI Taxonomy" id="256821"/>
    <lineage>
        <taxon>Bacteria</taxon>
        <taxon>Bacillati</taxon>
        <taxon>Actinomycetota</taxon>
        <taxon>Actinomycetes</taxon>
        <taxon>Micrococcales</taxon>
        <taxon>Microbacteriaceae</taxon>
        <taxon>Gulosibacter</taxon>
    </lineage>
</organism>
<comment type="caution">
    <text evidence="3">The sequence shown here is derived from an EMBL/GenBank/DDBJ whole genome shotgun (WGS) entry which is preliminary data.</text>
</comment>
<dbReference type="SUPFAM" id="SSF51905">
    <property type="entry name" value="FAD/NAD(P)-binding domain"/>
    <property type="match status" value="1"/>
</dbReference>
<dbReference type="InterPro" id="IPR036188">
    <property type="entry name" value="FAD/NAD-bd_sf"/>
</dbReference>
<dbReference type="PANTHER" id="PTHR13847:SF281">
    <property type="entry name" value="FAD DEPENDENT OXIDOREDUCTASE DOMAIN-CONTAINING PROTEIN"/>
    <property type="match status" value="1"/>
</dbReference>
<keyword evidence="4" id="KW-1185">Reference proteome</keyword>
<dbReference type="Gene3D" id="3.30.9.10">
    <property type="entry name" value="D-Amino Acid Oxidase, subunit A, domain 2"/>
    <property type="match status" value="2"/>
</dbReference>
<sequence length="491" mass="53034">MSFWLDHAPGRVPHPALDRDIETDLLVIGGGFTGLWTALHAKEREPDRRVVLLEGKRVGHAASGRNGGFVEPSLTHGLLNGLDRWPNEITELVRLGHENVRGMREAIARYGIDCDWRDGGGIAFARTDWEADALRDMAEILRQHEEGDVEFFGDERIHEVTASPAFVAALREPHTSVIDPVKLARGLADACDALGVEIYEGTVVAALDGGGRPDGGSSGGTRAGGARTGGAGTGGTGTTTDHSGGRLRAVTSQPGAVGAPNFVTASQVALATNAYPTLLRRLSLLTIPVYDMVLVTEPLTAEQFAAIGWTGDEGLSDAGNQFHYFRKTADGRILWGGYDAIYHYGSRRSEALTQREATFATLERNFRTTYPQLRDVRFTHQWGGMIDSSTRFSLTAGLARGGRVAYALGYTGLGVAATRFGADVMLDLLAGEATERTRLEMIRKKPVPFPPEPVRALGVNLTRWSMAAEDRTGKRNAWLHLMDALGLGFDS</sequence>
<feature type="region of interest" description="Disordered" evidence="1">
    <location>
        <begin position="209"/>
        <end position="246"/>
    </location>
</feature>
<dbReference type="Gene3D" id="3.50.50.60">
    <property type="entry name" value="FAD/NAD(P)-binding domain"/>
    <property type="match status" value="2"/>
</dbReference>
<dbReference type="InterPro" id="IPR006076">
    <property type="entry name" value="FAD-dep_OxRdtase"/>
</dbReference>
<dbReference type="Proteomes" id="UP001170379">
    <property type="component" value="Unassembled WGS sequence"/>
</dbReference>
<evidence type="ECO:0000313" key="4">
    <source>
        <dbReference type="Proteomes" id="UP001170379"/>
    </source>
</evidence>
<dbReference type="EMBL" id="PXVD01000007">
    <property type="protein sequence ID" value="MDJ1370887.1"/>
    <property type="molecule type" value="Genomic_DNA"/>
</dbReference>
<evidence type="ECO:0000256" key="1">
    <source>
        <dbReference type="SAM" id="MobiDB-lite"/>
    </source>
</evidence>
<gene>
    <name evidence="3" type="ORF">C7K25_05835</name>
</gene>
<dbReference type="Pfam" id="PF01266">
    <property type="entry name" value="DAO"/>
    <property type="match status" value="1"/>
</dbReference>
<accession>A0ABT7C829</accession>
<reference evidence="3" key="2">
    <citation type="journal article" date="2022" name="Sci. Rep.">
        <title>In silico prediction of the enzymes involved in the degradation of the herbicide molinate by Gulosibacter molinativorax ON4T.</title>
        <authorList>
            <person name="Lopes A.R."/>
            <person name="Bunin E."/>
            <person name="Viana A.T."/>
            <person name="Froufe H."/>
            <person name="Munoz-Merida A."/>
            <person name="Pinho D."/>
            <person name="Figueiredo J."/>
            <person name="Barroso C."/>
            <person name="Vaz-Moreira I."/>
            <person name="Bellanger X."/>
            <person name="Egas C."/>
            <person name="Nunes O.C."/>
        </authorList>
    </citation>
    <scope>NUCLEOTIDE SEQUENCE</scope>
    <source>
        <strain evidence="3">ON4</strain>
    </source>
</reference>